<dbReference type="EMBL" id="KZ679014">
    <property type="protein sequence ID" value="PSS12858.1"/>
    <property type="molecule type" value="Genomic_DNA"/>
</dbReference>
<proteinExistence type="predicted"/>
<sequence>MSFSYEEEAKGKNKTLQPDSSIHPASILRQEPQTPKTKNLNAFFRSTAQRPPYLARSSAMVPQWQKRKKPLFLLLLLFLLAQRNRCTES</sequence>
<reference evidence="2 3" key="1">
    <citation type="journal article" date="2018" name="New Phytol.">
        <title>Comparative genomics and transcriptomics depict ericoid mycorrhizal fungi as versatile saprotrophs and plant mutualists.</title>
        <authorList>
            <person name="Martino E."/>
            <person name="Morin E."/>
            <person name="Grelet G.A."/>
            <person name="Kuo A."/>
            <person name="Kohler A."/>
            <person name="Daghino S."/>
            <person name="Barry K.W."/>
            <person name="Cichocki N."/>
            <person name="Clum A."/>
            <person name="Dockter R.B."/>
            <person name="Hainaut M."/>
            <person name="Kuo R.C."/>
            <person name="LaButti K."/>
            <person name="Lindahl B.D."/>
            <person name="Lindquist E.A."/>
            <person name="Lipzen A."/>
            <person name="Khouja H.R."/>
            <person name="Magnuson J."/>
            <person name="Murat C."/>
            <person name="Ohm R.A."/>
            <person name="Singer S.W."/>
            <person name="Spatafora J.W."/>
            <person name="Wang M."/>
            <person name="Veneault-Fourrey C."/>
            <person name="Henrissat B."/>
            <person name="Grigoriev I.V."/>
            <person name="Martin F.M."/>
            <person name="Perotto S."/>
        </authorList>
    </citation>
    <scope>NUCLEOTIDE SEQUENCE [LARGE SCALE GENOMIC DNA]</scope>
    <source>
        <strain evidence="2 3">ATCC 22711</strain>
    </source>
</reference>
<accession>A0A2T3AW15</accession>
<gene>
    <name evidence="2" type="ORF">M430DRAFT_36090</name>
</gene>
<protein>
    <submittedName>
        <fullName evidence="2">Uncharacterized protein</fullName>
    </submittedName>
</protein>
<dbReference type="Proteomes" id="UP000241818">
    <property type="component" value="Unassembled WGS sequence"/>
</dbReference>
<feature type="region of interest" description="Disordered" evidence="1">
    <location>
        <begin position="1"/>
        <end position="36"/>
    </location>
</feature>
<organism evidence="2 3">
    <name type="scientific">Amorphotheca resinae ATCC 22711</name>
    <dbReference type="NCBI Taxonomy" id="857342"/>
    <lineage>
        <taxon>Eukaryota</taxon>
        <taxon>Fungi</taxon>
        <taxon>Dikarya</taxon>
        <taxon>Ascomycota</taxon>
        <taxon>Pezizomycotina</taxon>
        <taxon>Leotiomycetes</taxon>
        <taxon>Helotiales</taxon>
        <taxon>Amorphothecaceae</taxon>
        <taxon>Amorphotheca</taxon>
    </lineage>
</organism>
<dbReference type="InParanoid" id="A0A2T3AW15"/>
<keyword evidence="3" id="KW-1185">Reference proteome</keyword>
<evidence type="ECO:0000313" key="3">
    <source>
        <dbReference type="Proteomes" id="UP000241818"/>
    </source>
</evidence>
<dbReference type="AlphaFoldDB" id="A0A2T3AW15"/>
<name>A0A2T3AW15_AMORE</name>
<evidence type="ECO:0000256" key="1">
    <source>
        <dbReference type="SAM" id="MobiDB-lite"/>
    </source>
</evidence>
<dbReference type="RefSeq" id="XP_024718849.1">
    <property type="nucleotide sequence ID" value="XM_024866867.1"/>
</dbReference>
<dbReference type="GeneID" id="36574948"/>
<evidence type="ECO:0000313" key="2">
    <source>
        <dbReference type="EMBL" id="PSS12858.1"/>
    </source>
</evidence>